<dbReference type="PANTHER" id="PTHR33973:SF4">
    <property type="entry name" value="OS07G0153300 PROTEIN"/>
    <property type="match status" value="1"/>
</dbReference>
<organism evidence="1 2">
    <name type="scientific">Neptunomonas phycophila</name>
    <dbReference type="NCBI Taxonomy" id="1572645"/>
    <lineage>
        <taxon>Bacteria</taxon>
        <taxon>Pseudomonadati</taxon>
        <taxon>Pseudomonadota</taxon>
        <taxon>Gammaproteobacteria</taxon>
        <taxon>Oceanospirillales</taxon>
        <taxon>Oceanospirillaceae</taxon>
        <taxon>Neptunomonas</taxon>
    </lineage>
</organism>
<dbReference type="RefSeq" id="WP_303549841.1">
    <property type="nucleotide sequence ID" value="NZ_JAUOPG010000004.1"/>
</dbReference>
<gene>
    <name evidence="1" type="ORF">Q4490_08245</name>
</gene>
<evidence type="ECO:0000313" key="1">
    <source>
        <dbReference type="EMBL" id="MDO6453553.1"/>
    </source>
</evidence>
<reference evidence="1" key="1">
    <citation type="submission" date="2023-07" db="EMBL/GenBank/DDBJ databases">
        <title>Genome content predicts the carbon catabolic preferences of heterotrophic bacteria.</title>
        <authorList>
            <person name="Gralka M."/>
        </authorList>
    </citation>
    <scope>NUCLEOTIDE SEQUENCE</scope>
    <source>
        <strain evidence="1">I2M16</strain>
    </source>
</reference>
<dbReference type="Proteomes" id="UP001169862">
    <property type="component" value="Unassembled WGS sequence"/>
</dbReference>
<proteinExistence type="predicted"/>
<sequence>MIRSALYHGDVMHQRFTPKSHHFEYSLSSWLIDIDELGTLHRDLRGFSWNKGALFSFHDSDYGFADGRAPRAFINDIMKENHLPKPERVELLCQIRCLGYVFNPLVVWFCYDANQNLNAVLYEVRNTFKQRHHYLVPINNPDTATHTQLYKHQADKHFYVSPFMPMECTYQFTFKLPQEKLALTINQTHQDKPIMTAVWKGQRETLSQSVITKQLFKHPLNTVKVIVAIHWEALKLWGKGVKLVKRPAAPSHLISHGQPTHSSKR</sequence>
<dbReference type="AlphaFoldDB" id="A0AAW7XGV2"/>
<dbReference type="InterPro" id="IPR010775">
    <property type="entry name" value="DUF1365"/>
</dbReference>
<dbReference type="PANTHER" id="PTHR33973">
    <property type="entry name" value="OS07G0153300 PROTEIN"/>
    <property type="match status" value="1"/>
</dbReference>
<name>A0AAW7XGV2_9GAMM</name>
<comment type="caution">
    <text evidence="1">The sequence shown here is derived from an EMBL/GenBank/DDBJ whole genome shotgun (WGS) entry which is preliminary data.</text>
</comment>
<accession>A0AAW7XGV2</accession>
<dbReference type="Pfam" id="PF07103">
    <property type="entry name" value="DUF1365"/>
    <property type="match status" value="1"/>
</dbReference>
<dbReference type="EMBL" id="JAUOPG010000004">
    <property type="protein sequence ID" value="MDO6453553.1"/>
    <property type="molecule type" value="Genomic_DNA"/>
</dbReference>
<protein>
    <submittedName>
        <fullName evidence="1">DUF1365 domain-containing protein</fullName>
    </submittedName>
</protein>
<evidence type="ECO:0000313" key="2">
    <source>
        <dbReference type="Proteomes" id="UP001169862"/>
    </source>
</evidence>